<protein>
    <submittedName>
        <fullName evidence="1">Uncharacterized protein</fullName>
    </submittedName>
</protein>
<feature type="non-terminal residue" evidence="1">
    <location>
        <position position="115"/>
    </location>
</feature>
<evidence type="ECO:0000313" key="1">
    <source>
        <dbReference type="EMBL" id="GAG44933.1"/>
    </source>
</evidence>
<dbReference type="EMBL" id="BARS01051389">
    <property type="protein sequence ID" value="GAG44933.1"/>
    <property type="molecule type" value="Genomic_DNA"/>
</dbReference>
<proteinExistence type="predicted"/>
<dbReference type="AlphaFoldDB" id="X0Y876"/>
<reference evidence="1" key="1">
    <citation type="journal article" date="2014" name="Front. Microbiol.">
        <title>High frequency of phylogenetically diverse reductive dehalogenase-homologous genes in deep subseafloor sedimentary metagenomes.</title>
        <authorList>
            <person name="Kawai M."/>
            <person name="Futagami T."/>
            <person name="Toyoda A."/>
            <person name="Takaki Y."/>
            <person name="Nishi S."/>
            <person name="Hori S."/>
            <person name="Arai W."/>
            <person name="Tsubouchi T."/>
            <person name="Morono Y."/>
            <person name="Uchiyama I."/>
            <person name="Ito T."/>
            <person name="Fujiyama A."/>
            <person name="Inagaki F."/>
            <person name="Takami H."/>
        </authorList>
    </citation>
    <scope>NUCLEOTIDE SEQUENCE</scope>
    <source>
        <strain evidence="1">Expedition CK06-06</strain>
    </source>
</reference>
<gene>
    <name evidence="1" type="ORF">S01H1_76564</name>
</gene>
<name>X0Y876_9ZZZZ</name>
<comment type="caution">
    <text evidence="1">The sequence shown here is derived from an EMBL/GenBank/DDBJ whole genome shotgun (WGS) entry which is preliminary data.</text>
</comment>
<organism evidence="1">
    <name type="scientific">marine sediment metagenome</name>
    <dbReference type="NCBI Taxonomy" id="412755"/>
    <lineage>
        <taxon>unclassified sequences</taxon>
        <taxon>metagenomes</taxon>
        <taxon>ecological metagenomes</taxon>
    </lineage>
</organism>
<accession>X0Y876</accession>
<sequence>MQEQTIISERISLPEGLQKAVDEKDLPSEIAIKLVKLNNPFLNDKMIQVIKRKKKYERDLLKNALSAVEKSKKMKVKMDALKKTTDSGVILSSVWNFGNRDNYAGDANFYGNAPT</sequence>